<accession>A0A5E4T996</accession>
<proteinExistence type="predicted"/>
<dbReference type="GO" id="GO:0005886">
    <property type="term" value="C:plasma membrane"/>
    <property type="evidence" value="ECO:0007669"/>
    <property type="project" value="TreeGrafter"/>
</dbReference>
<feature type="transmembrane region" description="Helical" evidence="1">
    <location>
        <begin position="6"/>
        <end position="29"/>
    </location>
</feature>
<keyword evidence="1" id="KW-0472">Membrane</keyword>
<organism evidence="3 4">
    <name type="scientific">Pandoraea iniqua</name>
    <dbReference type="NCBI Taxonomy" id="2508288"/>
    <lineage>
        <taxon>Bacteria</taxon>
        <taxon>Pseudomonadati</taxon>
        <taxon>Pseudomonadota</taxon>
        <taxon>Betaproteobacteria</taxon>
        <taxon>Burkholderiales</taxon>
        <taxon>Burkholderiaceae</taxon>
        <taxon>Pandoraea</taxon>
    </lineage>
</organism>
<dbReference type="EMBL" id="CABPSI010000001">
    <property type="protein sequence ID" value="VVD84836.1"/>
    <property type="molecule type" value="Genomic_DNA"/>
</dbReference>
<evidence type="ECO:0000256" key="1">
    <source>
        <dbReference type="SAM" id="Phobius"/>
    </source>
</evidence>
<dbReference type="InterPro" id="IPR014729">
    <property type="entry name" value="Rossmann-like_a/b/a_fold"/>
</dbReference>
<dbReference type="Pfam" id="PF02698">
    <property type="entry name" value="DUF218"/>
    <property type="match status" value="1"/>
</dbReference>
<dbReference type="InterPro" id="IPR051599">
    <property type="entry name" value="Cell_Envelope_Assoc"/>
</dbReference>
<reference evidence="3 4" key="1">
    <citation type="submission" date="2019-08" db="EMBL/GenBank/DDBJ databases">
        <authorList>
            <person name="Peeters C."/>
        </authorList>
    </citation>
    <scope>NUCLEOTIDE SEQUENCE [LARGE SCALE GENOMIC DNA]</scope>
    <source>
        <strain evidence="3 4">LMG 31115</strain>
    </source>
</reference>
<feature type="transmembrane region" description="Helical" evidence="1">
    <location>
        <begin position="41"/>
        <end position="59"/>
    </location>
</feature>
<evidence type="ECO:0000313" key="3">
    <source>
        <dbReference type="EMBL" id="VVD84836.1"/>
    </source>
</evidence>
<dbReference type="RefSeq" id="WP_150683319.1">
    <property type="nucleotide sequence ID" value="NZ_CABPSI010000001.1"/>
</dbReference>
<dbReference type="PANTHER" id="PTHR30336:SF4">
    <property type="entry name" value="ENVELOPE BIOGENESIS FACTOR ELYC"/>
    <property type="match status" value="1"/>
</dbReference>
<sequence length="263" mass="28473">MPTDWLIRNLFVSLFLPPANVLVLALLAFACWRRWPRLGRTLSVVAVLAFWLQAMPWVASRVSHGLNVGVPIDVKALDAARQSPEAAAKLPQAVVILGGGTSLGGPEFGRPDGADVSEMTLGRVRYGAFLARRAQLPVLVSGGAPSGYPIAEGRLMAQVLSDEFGVPVRWTEAQSLNTAQNATFSARMLANAGVTRVYLVTSAWHMRRARDQFVRAGLTVVPAPCCNERALDPDAIPGWWPTLDGMRATRVALREWMAIAVGH</sequence>
<protein>
    <submittedName>
        <fullName evidence="3">YdcF family protein</fullName>
    </submittedName>
</protein>
<keyword evidence="4" id="KW-1185">Reference proteome</keyword>
<evidence type="ECO:0000313" key="4">
    <source>
        <dbReference type="Proteomes" id="UP000333828"/>
    </source>
</evidence>
<dbReference type="GO" id="GO:0043164">
    <property type="term" value="P:Gram-negative-bacterium-type cell wall biogenesis"/>
    <property type="evidence" value="ECO:0007669"/>
    <property type="project" value="TreeGrafter"/>
</dbReference>
<dbReference type="AlphaFoldDB" id="A0A5E4T996"/>
<dbReference type="CDD" id="cd06259">
    <property type="entry name" value="YdcF-like"/>
    <property type="match status" value="1"/>
</dbReference>
<feature type="domain" description="DUF218" evidence="2">
    <location>
        <begin position="92"/>
        <end position="258"/>
    </location>
</feature>
<keyword evidence="1" id="KW-0812">Transmembrane</keyword>
<dbReference type="Proteomes" id="UP000333828">
    <property type="component" value="Unassembled WGS sequence"/>
</dbReference>
<dbReference type="InterPro" id="IPR003848">
    <property type="entry name" value="DUF218"/>
</dbReference>
<dbReference type="GO" id="GO:0000270">
    <property type="term" value="P:peptidoglycan metabolic process"/>
    <property type="evidence" value="ECO:0007669"/>
    <property type="project" value="TreeGrafter"/>
</dbReference>
<name>A0A5E4T996_9BURK</name>
<dbReference type="PANTHER" id="PTHR30336">
    <property type="entry name" value="INNER MEMBRANE PROTEIN, PROBABLE PERMEASE"/>
    <property type="match status" value="1"/>
</dbReference>
<keyword evidence="1" id="KW-1133">Transmembrane helix</keyword>
<gene>
    <name evidence="3" type="ORF">PIN31115_01301</name>
</gene>
<dbReference type="Gene3D" id="3.40.50.620">
    <property type="entry name" value="HUPs"/>
    <property type="match status" value="1"/>
</dbReference>
<evidence type="ECO:0000259" key="2">
    <source>
        <dbReference type="Pfam" id="PF02698"/>
    </source>
</evidence>